<gene>
    <name evidence="1" type="ORF">IHE45_15G002200</name>
</gene>
<keyword evidence="2" id="KW-1185">Reference proteome</keyword>
<reference evidence="2" key="1">
    <citation type="journal article" date="2022" name="Nat. Commun.">
        <title>Chromosome evolution and the genetic basis of agronomically important traits in greater yam.</title>
        <authorList>
            <person name="Bredeson J.V."/>
            <person name="Lyons J.B."/>
            <person name="Oniyinde I.O."/>
            <person name="Okereke N.R."/>
            <person name="Kolade O."/>
            <person name="Nnabue I."/>
            <person name="Nwadili C.O."/>
            <person name="Hribova E."/>
            <person name="Parker M."/>
            <person name="Nwogha J."/>
            <person name="Shu S."/>
            <person name="Carlson J."/>
            <person name="Kariba R."/>
            <person name="Muthemba S."/>
            <person name="Knop K."/>
            <person name="Barton G.J."/>
            <person name="Sherwood A.V."/>
            <person name="Lopez-Montes A."/>
            <person name="Asiedu R."/>
            <person name="Jamnadass R."/>
            <person name="Muchugi A."/>
            <person name="Goodstein D."/>
            <person name="Egesi C.N."/>
            <person name="Featherston J."/>
            <person name="Asfaw A."/>
            <person name="Simpson G.G."/>
            <person name="Dolezel J."/>
            <person name="Hendre P.S."/>
            <person name="Van Deynze A."/>
            <person name="Kumar P.L."/>
            <person name="Obidiegwu J.E."/>
            <person name="Bhattacharjee R."/>
            <person name="Rokhsar D.S."/>
        </authorList>
    </citation>
    <scope>NUCLEOTIDE SEQUENCE [LARGE SCALE GENOMIC DNA]</scope>
    <source>
        <strain evidence="2">cv. TDa95/00328</strain>
    </source>
</reference>
<comment type="caution">
    <text evidence="1">The sequence shown here is derived from an EMBL/GenBank/DDBJ whole genome shotgun (WGS) entry which is preliminary data.</text>
</comment>
<organism evidence="1 2">
    <name type="scientific">Dioscorea alata</name>
    <name type="common">Purple yam</name>
    <dbReference type="NCBI Taxonomy" id="55571"/>
    <lineage>
        <taxon>Eukaryota</taxon>
        <taxon>Viridiplantae</taxon>
        <taxon>Streptophyta</taxon>
        <taxon>Embryophyta</taxon>
        <taxon>Tracheophyta</taxon>
        <taxon>Spermatophyta</taxon>
        <taxon>Magnoliopsida</taxon>
        <taxon>Liliopsida</taxon>
        <taxon>Dioscoreales</taxon>
        <taxon>Dioscoreaceae</taxon>
        <taxon>Dioscorea</taxon>
    </lineage>
</organism>
<protein>
    <submittedName>
        <fullName evidence="1">Premnaspirodiene oxygenase protein</fullName>
        <ecNumber evidence="1">1.14.14.151</ecNumber>
    </submittedName>
</protein>
<keyword evidence="1" id="KW-0560">Oxidoreductase</keyword>
<sequence>MGLITIDLYCYSTLFIISIILLIKQLTRSSQKSSTTSCKLPPGPWQLPIIGSLHHLLTVNGGSLPHHKLAQLAKAHGPLMHLKLGQFSTIVVSSREVAKEIFKSHDVCVADRPSIASADAVTYGAKEVIFGRYGDNWRQLKKICVLELLSQKRVQSFRSIRENEVFNLMLTIQNHYSSSSPVNITEELYSLANNVITRAVIGDRCKNQKRFLEVVEEVVELVTGFDLADLFPSLTWLTWLAGNTRKIRKNQRELDEFLDAILRDHEEERHTETDKDLVDVLLRIKDEDACGDLHSPLTREGIKAVMFDILAAGSDTSWNVMEWAMSELMKNPEVMKKVQSELREVLQGKTKVTEEDLSGLKYLKLVIKETLRMHPPLTLLLPRECREAFELMGYHIPVGTRVLVNAWALARDPEYWDEPLVFKPERFEGSGINYNGHCFEFIPFGAGRRMCPGMAFGLATIEFALAQLLYHFDWKLPNGLQPQDLDMSESFGVTARRTSSLLLQAIPRIPCSSI</sequence>
<dbReference type="EC" id="1.14.14.151" evidence="1"/>
<name>A0ACB7UJJ5_DIOAL</name>
<accession>A0ACB7UJJ5</accession>
<dbReference type="Proteomes" id="UP000827976">
    <property type="component" value="Chromosome 15"/>
</dbReference>
<proteinExistence type="predicted"/>
<dbReference type="EMBL" id="CM037025">
    <property type="protein sequence ID" value="KAH7660585.1"/>
    <property type="molecule type" value="Genomic_DNA"/>
</dbReference>
<evidence type="ECO:0000313" key="1">
    <source>
        <dbReference type="EMBL" id="KAH7660585.1"/>
    </source>
</evidence>
<evidence type="ECO:0000313" key="2">
    <source>
        <dbReference type="Proteomes" id="UP000827976"/>
    </source>
</evidence>